<feature type="domain" description="Alpha/beta hydrolase fold-3" evidence="2">
    <location>
        <begin position="91"/>
        <end position="299"/>
    </location>
</feature>
<dbReference type="Proteomes" id="UP000577386">
    <property type="component" value="Unassembled WGS sequence"/>
</dbReference>
<evidence type="ECO:0000313" key="4">
    <source>
        <dbReference type="Proteomes" id="UP000577386"/>
    </source>
</evidence>
<evidence type="ECO:0000313" key="3">
    <source>
        <dbReference type="EMBL" id="MBA9056678.1"/>
    </source>
</evidence>
<organism evidence="3 4">
    <name type="scientific">Streptomyces murinus</name>
    <dbReference type="NCBI Taxonomy" id="33900"/>
    <lineage>
        <taxon>Bacteria</taxon>
        <taxon>Bacillati</taxon>
        <taxon>Actinomycetota</taxon>
        <taxon>Actinomycetes</taxon>
        <taxon>Kitasatosporales</taxon>
        <taxon>Streptomycetaceae</taxon>
        <taxon>Streptomyces</taxon>
    </lineage>
</organism>
<accession>A0A7W3NTY9</accession>
<dbReference type="GO" id="GO:0016787">
    <property type="term" value="F:hydrolase activity"/>
    <property type="evidence" value="ECO:0007669"/>
    <property type="project" value="UniProtKB-KW"/>
</dbReference>
<dbReference type="SUPFAM" id="SSF53474">
    <property type="entry name" value="alpha/beta-Hydrolases"/>
    <property type="match status" value="1"/>
</dbReference>
<proteinExistence type="predicted"/>
<dbReference type="Pfam" id="PF07859">
    <property type="entry name" value="Abhydrolase_3"/>
    <property type="match status" value="1"/>
</dbReference>
<protein>
    <submittedName>
        <fullName evidence="3">Acetyl esterase/lipase</fullName>
    </submittedName>
</protein>
<dbReference type="RefSeq" id="WP_182776989.1">
    <property type="nucleotide sequence ID" value="NZ_BAAAHW010000001.1"/>
</dbReference>
<dbReference type="AlphaFoldDB" id="A0A7W3NTY9"/>
<dbReference type="GeneID" id="93977141"/>
<dbReference type="EMBL" id="JACJIJ010000002">
    <property type="protein sequence ID" value="MBA9056678.1"/>
    <property type="molecule type" value="Genomic_DNA"/>
</dbReference>
<keyword evidence="1" id="KW-0378">Hydrolase</keyword>
<dbReference type="InterPro" id="IPR013094">
    <property type="entry name" value="AB_hydrolase_3"/>
</dbReference>
<dbReference type="PANTHER" id="PTHR48081:SF8">
    <property type="entry name" value="ALPHA_BETA HYDROLASE FOLD-3 DOMAIN-CONTAINING PROTEIN-RELATED"/>
    <property type="match status" value="1"/>
</dbReference>
<keyword evidence="4" id="KW-1185">Reference proteome</keyword>
<gene>
    <name evidence="3" type="ORF">HDA42_005856</name>
</gene>
<dbReference type="InterPro" id="IPR029058">
    <property type="entry name" value="AB_hydrolase_fold"/>
</dbReference>
<dbReference type="PANTHER" id="PTHR48081">
    <property type="entry name" value="AB HYDROLASE SUPERFAMILY PROTEIN C4A8.06C"/>
    <property type="match status" value="1"/>
</dbReference>
<sequence length="328" mass="35178">MSSTPNEQSIGGNGPVLEPAAAEFAAATAEPPYLYEIPVAEARKAVDDVQSGAVALPEIDEEWVTVEGGPTGSVRTRIVRPAGHQGPLPVILYIHGAGWVFGDAHTHDRLVRELAVGARAAVVFPEYSRSPEARYPVAIEESYTVAQWVVRDGAAKGLDAARIAVAGDSVGGNMSAALTLMAKERGDVELALQVLFYPVTNAAFDTPSYQLFAEGYFLRRDGMKWFWDQYTTDEADRAEITASPLRASIEQLRDLPPAVVITAEADVLRDEGEAYAARLRSACVPVTAVRVQGVIHDFVMLNALRTTEGAEAAITLAVNALRKALYAA</sequence>
<dbReference type="Gene3D" id="3.40.50.1820">
    <property type="entry name" value="alpha/beta hydrolase"/>
    <property type="match status" value="1"/>
</dbReference>
<name>A0A7W3NTY9_STRMR</name>
<dbReference type="InterPro" id="IPR050300">
    <property type="entry name" value="GDXG_lipolytic_enzyme"/>
</dbReference>
<evidence type="ECO:0000259" key="2">
    <source>
        <dbReference type="Pfam" id="PF07859"/>
    </source>
</evidence>
<comment type="caution">
    <text evidence="3">The sequence shown here is derived from an EMBL/GenBank/DDBJ whole genome shotgun (WGS) entry which is preliminary data.</text>
</comment>
<reference evidence="3 4" key="1">
    <citation type="submission" date="2020-08" db="EMBL/GenBank/DDBJ databases">
        <title>Sequencing the genomes of 1000 actinobacteria strains.</title>
        <authorList>
            <person name="Klenk H.-P."/>
        </authorList>
    </citation>
    <scope>NUCLEOTIDE SEQUENCE [LARGE SCALE GENOMIC DNA]</scope>
    <source>
        <strain evidence="3 4">DSM 41827</strain>
    </source>
</reference>
<evidence type="ECO:0000256" key="1">
    <source>
        <dbReference type="ARBA" id="ARBA00022801"/>
    </source>
</evidence>